<dbReference type="Gene3D" id="3.40.50.1820">
    <property type="entry name" value="alpha/beta hydrolase"/>
    <property type="match status" value="1"/>
</dbReference>
<protein>
    <submittedName>
        <fullName evidence="3">Uncharacterized protein</fullName>
    </submittedName>
</protein>
<dbReference type="PANTHER" id="PTHR43037:SF1">
    <property type="entry name" value="BLL1128 PROTEIN"/>
    <property type="match status" value="1"/>
</dbReference>
<evidence type="ECO:0000256" key="2">
    <source>
        <dbReference type="ARBA" id="ARBA00022801"/>
    </source>
</evidence>
<evidence type="ECO:0000256" key="1">
    <source>
        <dbReference type="ARBA" id="ARBA00022729"/>
    </source>
</evidence>
<evidence type="ECO:0000313" key="3">
    <source>
        <dbReference type="EMBL" id="TNV77561.1"/>
    </source>
</evidence>
<sequence length="366" mass="40916">MDNLLMNPLLDTSQLNFEYLETAWTHTLNELTGITFGMQDIFSDTESLRLMVNRLDISFPIWILYLVVQMGQNLPNILAAIGIQVYQHIPFIAKDKFYLGGLRPVEVHFPAGYDPAAPNGYPLLIMLHGFNYTNQHYEQKYFKFGQIASDRGFVYAYPTGFKNPEGSVYWKATDACCDVPNTGISDALYLKGLIKEAKRKLNIDEKKVYLIGHSNGGFMAYRMACDYPTLIAGIVSVAGETYLDNSMCKNAGKASLNVLQIQGDLDVQIYYDGGTLYKVQYPGALQTVATWAENIGCTDTTLVDSGNNFDLDMNVAGAETIWYKPTACPAGFEVDFWKVVGANHSPKFTDTARAALFDWFEAHPRP</sequence>
<dbReference type="OrthoDB" id="432697at2759"/>
<dbReference type="InterPro" id="IPR010126">
    <property type="entry name" value="Esterase_phb"/>
</dbReference>
<dbReference type="GO" id="GO:0016787">
    <property type="term" value="F:hydrolase activity"/>
    <property type="evidence" value="ECO:0007669"/>
    <property type="project" value="UniProtKB-KW"/>
</dbReference>
<organism evidence="3 4">
    <name type="scientific">Halteria grandinella</name>
    <dbReference type="NCBI Taxonomy" id="5974"/>
    <lineage>
        <taxon>Eukaryota</taxon>
        <taxon>Sar</taxon>
        <taxon>Alveolata</taxon>
        <taxon>Ciliophora</taxon>
        <taxon>Intramacronucleata</taxon>
        <taxon>Spirotrichea</taxon>
        <taxon>Stichotrichia</taxon>
        <taxon>Sporadotrichida</taxon>
        <taxon>Halteriidae</taxon>
        <taxon>Halteria</taxon>
    </lineage>
</organism>
<dbReference type="InterPro" id="IPR050955">
    <property type="entry name" value="Plant_Biomass_Hydrol_Est"/>
</dbReference>
<proteinExistence type="predicted"/>
<evidence type="ECO:0000313" key="4">
    <source>
        <dbReference type="Proteomes" id="UP000785679"/>
    </source>
</evidence>
<dbReference type="AlphaFoldDB" id="A0A8J8NNW8"/>
<dbReference type="Proteomes" id="UP000785679">
    <property type="component" value="Unassembled WGS sequence"/>
</dbReference>
<dbReference type="PANTHER" id="PTHR43037">
    <property type="entry name" value="UNNAMED PRODUCT-RELATED"/>
    <property type="match status" value="1"/>
</dbReference>
<name>A0A8J8NNW8_HALGN</name>
<keyword evidence="4" id="KW-1185">Reference proteome</keyword>
<dbReference type="InterPro" id="IPR029058">
    <property type="entry name" value="AB_hydrolase_fold"/>
</dbReference>
<dbReference type="EMBL" id="RRYP01011708">
    <property type="protein sequence ID" value="TNV77561.1"/>
    <property type="molecule type" value="Genomic_DNA"/>
</dbReference>
<keyword evidence="2" id="KW-0378">Hydrolase</keyword>
<dbReference type="GO" id="GO:0005576">
    <property type="term" value="C:extracellular region"/>
    <property type="evidence" value="ECO:0007669"/>
    <property type="project" value="InterPro"/>
</dbReference>
<gene>
    <name evidence="3" type="ORF">FGO68_gene6167</name>
</gene>
<reference evidence="3" key="1">
    <citation type="submission" date="2019-06" db="EMBL/GenBank/DDBJ databases">
        <authorList>
            <person name="Zheng W."/>
        </authorList>
    </citation>
    <scope>NUCLEOTIDE SEQUENCE</scope>
    <source>
        <strain evidence="3">QDHG01</strain>
    </source>
</reference>
<dbReference type="SUPFAM" id="SSF53474">
    <property type="entry name" value="alpha/beta-Hydrolases"/>
    <property type="match status" value="1"/>
</dbReference>
<dbReference type="Pfam" id="PF10503">
    <property type="entry name" value="Esterase_PHB"/>
    <property type="match status" value="1"/>
</dbReference>
<comment type="caution">
    <text evidence="3">The sequence shown here is derived from an EMBL/GenBank/DDBJ whole genome shotgun (WGS) entry which is preliminary data.</text>
</comment>
<accession>A0A8J8NNW8</accession>
<keyword evidence="1" id="KW-0732">Signal</keyword>